<dbReference type="InterPro" id="IPR002130">
    <property type="entry name" value="Cyclophilin-type_PPIase_dom"/>
</dbReference>
<sequence length="477" mass="54160">MGKKQHSKDKLYITPLEYRNEFGGKKERGPAEKLELPFNCCCISFQPVVDGVMTSDGYLFEKKNIYKYIKENHMNPCTGKKLMLKDLFPVHFYKNADGELHCPVTYKVFTPNSKIAVIRTSGNVYLYDCIKDLNIAQKNWTDLMTGQPFTKDDIIILQDPSKPDHRNVTQFYHVKKDEEEKSKKSNINVKISSSLQKMLDTIKQNAEKTKQEEALKRAAYEKDRPLSQNTSNAFSSSLTSSAITRGAKFELATDEEIAAWRYERMRALKKKGYVQLVTSLGTLNLEVHCDLVPRTAENFLGLCAQGKYDGTVFHRLIKNFMVQGGDPTGTGTGGSSIWGHPFADEFHPSLTHKGLGVVSMANSGPNSNNSQFFITFKSAPHLDNLHSVFGRVVGGLEVLRNIEQVPTDEHDRPTRPLMIAKAVVLVNPFEELDEVLKRELEFEKKRREVMEQQVNVEKQPVKWGSKQWGSKQWGSKQ</sequence>
<evidence type="ECO:0000259" key="13">
    <source>
        <dbReference type="PROSITE" id="PS51698"/>
    </source>
</evidence>
<dbReference type="GO" id="GO:0061630">
    <property type="term" value="F:ubiquitin protein ligase activity"/>
    <property type="evidence" value="ECO:0007669"/>
    <property type="project" value="UniProtKB-EC"/>
</dbReference>
<gene>
    <name evidence="14" type="ORF">AV274_6528</name>
</gene>
<dbReference type="InterPro" id="IPR003613">
    <property type="entry name" value="Ubox_domain"/>
</dbReference>
<evidence type="ECO:0000256" key="11">
    <source>
        <dbReference type="SAM" id="Coils"/>
    </source>
</evidence>
<keyword evidence="6" id="KW-0808">Transferase</keyword>
<dbReference type="InterPro" id="IPR044666">
    <property type="entry name" value="Cyclophilin_A-like"/>
</dbReference>
<comment type="catalytic activity">
    <reaction evidence="1">
        <text>S-ubiquitinyl-[E2 ubiquitin-conjugating enzyme]-L-cysteine + [acceptor protein]-L-lysine = [E2 ubiquitin-conjugating enzyme]-L-cysteine + N(6)-ubiquitinyl-[acceptor protein]-L-lysine.</text>
        <dbReference type="EC" id="2.3.2.27"/>
    </reaction>
</comment>
<dbReference type="PROSITE" id="PS50072">
    <property type="entry name" value="CSA_PPIASE_2"/>
    <property type="match status" value="1"/>
</dbReference>
<dbReference type="AlphaFoldDB" id="A0A196S6Y0"/>
<keyword evidence="7" id="KW-0833">Ubl conjugation pathway</keyword>
<dbReference type="InterPro" id="IPR029000">
    <property type="entry name" value="Cyclophilin-like_dom_sf"/>
</dbReference>
<evidence type="ECO:0000256" key="5">
    <source>
        <dbReference type="ARBA" id="ARBA00007930"/>
    </source>
</evidence>
<dbReference type="PANTHER" id="PTHR45625:SF1">
    <property type="entry name" value="RING-TYPE E3 UBIQUITIN-PROTEIN LIGASE PPIL2"/>
    <property type="match status" value="1"/>
</dbReference>
<dbReference type="InterPro" id="IPR026951">
    <property type="entry name" value="PPIL2_U-box_dom"/>
</dbReference>
<evidence type="ECO:0000256" key="9">
    <source>
        <dbReference type="ARBA" id="ARBA00023235"/>
    </source>
</evidence>
<dbReference type="Pfam" id="PF00160">
    <property type="entry name" value="Pro_isomerase"/>
    <property type="match status" value="1"/>
</dbReference>
<comment type="function">
    <text evidence="3">May catalyze the cis-trans isomerization of proline imidic peptide bonds in oligopeptides thereby assisting the folding of proteins. May also function as a chaperone, playing a role in intracellular transport of proteins. May also have a protein ubiquitin ligase activity acting as an E3 ubiquitin protein ligase or as a ubiquitin-ubiquitin ligase promoting elongation of ubiquitin chains on proteins.</text>
</comment>
<dbReference type="SUPFAM" id="SSF57850">
    <property type="entry name" value="RING/U-box"/>
    <property type="match status" value="1"/>
</dbReference>
<dbReference type="Proteomes" id="UP000078348">
    <property type="component" value="Unassembled WGS sequence"/>
</dbReference>
<evidence type="ECO:0000256" key="7">
    <source>
        <dbReference type="ARBA" id="ARBA00022786"/>
    </source>
</evidence>
<keyword evidence="11" id="KW-0175">Coiled coil</keyword>
<proteinExistence type="inferred from homology"/>
<dbReference type="Gene3D" id="3.30.40.10">
    <property type="entry name" value="Zinc/RING finger domain, C3HC4 (zinc finger)"/>
    <property type="match status" value="1"/>
</dbReference>
<keyword evidence="15" id="KW-1185">Reference proteome</keyword>
<dbReference type="SMART" id="SM00504">
    <property type="entry name" value="Ubox"/>
    <property type="match status" value="1"/>
</dbReference>
<dbReference type="CDD" id="cd16663">
    <property type="entry name" value="RING-Ubox_PPIL2"/>
    <property type="match status" value="1"/>
</dbReference>
<evidence type="ECO:0000259" key="12">
    <source>
        <dbReference type="PROSITE" id="PS50072"/>
    </source>
</evidence>
<accession>A0A196S6Y0</accession>
<comment type="similarity">
    <text evidence="5">Belongs to the cyclophilin-type PPIase family. PPIL2 subfamily.</text>
</comment>
<evidence type="ECO:0000313" key="14">
    <source>
        <dbReference type="EMBL" id="OAO11827.1"/>
    </source>
</evidence>
<keyword evidence="9 14" id="KW-0413">Isomerase</keyword>
<keyword evidence="10" id="KW-0539">Nucleus</keyword>
<dbReference type="InterPro" id="IPR013083">
    <property type="entry name" value="Znf_RING/FYVE/PHD"/>
</dbReference>
<dbReference type="GO" id="GO:0006457">
    <property type="term" value="P:protein folding"/>
    <property type="evidence" value="ECO:0007669"/>
    <property type="project" value="InterPro"/>
</dbReference>
<comment type="subcellular location">
    <subcellularLocation>
        <location evidence="4">Nucleus</location>
    </subcellularLocation>
</comment>
<dbReference type="PROSITE" id="PS51698">
    <property type="entry name" value="U_BOX"/>
    <property type="match status" value="1"/>
</dbReference>
<dbReference type="GO" id="GO:0000209">
    <property type="term" value="P:protein polyubiquitination"/>
    <property type="evidence" value="ECO:0007669"/>
    <property type="project" value="TreeGrafter"/>
</dbReference>
<comment type="caution">
    <text evidence="14">The sequence shown here is derived from an EMBL/GenBank/DDBJ whole genome shotgun (WGS) entry which is preliminary data.</text>
</comment>
<dbReference type="Pfam" id="PF04641">
    <property type="entry name" value="Rtf2"/>
    <property type="match status" value="1"/>
</dbReference>
<reference evidence="14 15" key="1">
    <citation type="submission" date="2016-05" db="EMBL/GenBank/DDBJ databases">
        <title>Nuclear genome of Blastocystis sp. subtype 1 NandII.</title>
        <authorList>
            <person name="Gentekaki E."/>
            <person name="Curtis B."/>
            <person name="Stairs C."/>
            <person name="Eme L."/>
            <person name="Herman E."/>
            <person name="Klimes V."/>
            <person name="Arias M.C."/>
            <person name="Elias M."/>
            <person name="Hilliou F."/>
            <person name="Klute M."/>
            <person name="Malik S.-B."/>
            <person name="Pightling A."/>
            <person name="Rachubinski R."/>
            <person name="Salas D."/>
            <person name="Schlacht A."/>
            <person name="Suga H."/>
            <person name="Archibald J."/>
            <person name="Ball S.G."/>
            <person name="Clark G."/>
            <person name="Dacks J."/>
            <person name="Van Der Giezen M."/>
            <person name="Tsaousis A."/>
            <person name="Roger A."/>
        </authorList>
    </citation>
    <scope>NUCLEOTIDE SEQUENCE [LARGE SCALE GENOMIC DNA]</scope>
    <source>
        <strain evidence="15">ATCC 50177 / NandII</strain>
    </source>
</reference>
<dbReference type="PROSITE" id="PS00170">
    <property type="entry name" value="CSA_PPIASE_1"/>
    <property type="match status" value="1"/>
</dbReference>
<feature type="domain" description="PPIase cyclophilin-type" evidence="12">
    <location>
        <begin position="278"/>
        <end position="424"/>
    </location>
</feature>
<organism evidence="14 15">
    <name type="scientific">Blastocystis sp. subtype 1 (strain ATCC 50177 / NandII)</name>
    <dbReference type="NCBI Taxonomy" id="478820"/>
    <lineage>
        <taxon>Eukaryota</taxon>
        <taxon>Sar</taxon>
        <taxon>Stramenopiles</taxon>
        <taxon>Bigyra</taxon>
        <taxon>Opalozoa</taxon>
        <taxon>Opalinata</taxon>
        <taxon>Blastocystidae</taxon>
        <taxon>Blastocystis</taxon>
    </lineage>
</organism>
<evidence type="ECO:0000256" key="8">
    <source>
        <dbReference type="ARBA" id="ARBA00023110"/>
    </source>
</evidence>
<dbReference type="STRING" id="478820.A0A196S6Y0"/>
<dbReference type="FunFam" id="2.40.100.10:FF:000014">
    <property type="entry name" value="Peptidyl-prolyl cis-trans isomerase cyp65"/>
    <property type="match status" value="1"/>
</dbReference>
<dbReference type="EMBL" id="LXWW01000578">
    <property type="protein sequence ID" value="OAO11827.1"/>
    <property type="molecule type" value="Genomic_DNA"/>
</dbReference>
<evidence type="ECO:0000256" key="10">
    <source>
        <dbReference type="ARBA" id="ARBA00023242"/>
    </source>
</evidence>
<evidence type="ECO:0000313" key="15">
    <source>
        <dbReference type="Proteomes" id="UP000078348"/>
    </source>
</evidence>
<dbReference type="GO" id="GO:0071013">
    <property type="term" value="C:catalytic step 2 spliceosome"/>
    <property type="evidence" value="ECO:0007669"/>
    <property type="project" value="TreeGrafter"/>
</dbReference>
<dbReference type="PANTHER" id="PTHR45625">
    <property type="entry name" value="PEPTIDYL-PROLYL CIS-TRANS ISOMERASE-RELATED"/>
    <property type="match status" value="1"/>
</dbReference>
<name>A0A196S6Y0_BLAHN</name>
<dbReference type="PRINTS" id="PR00153">
    <property type="entry name" value="CSAPPISMRASE"/>
</dbReference>
<dbReference type="SUPFAM" id="SSF50891">
    <property type="entry name" value="Cyclophilin-like"/>
    <property type="match status" value="1"/>
</dbReference>
<feature type="domain" description="U-box" evidence="13">
    <location>
        <begin position="34"/>
        <end position="107"/>
    </location>
</feature>
<dbReference type="InterPro" id="IPR020892">
    <property type="entry name" value="Cyclophilin-type_PPIase_CS"/>
</dbReference>
<evidence type="ECO:0000256" key="1">
    <source>
        <dbReference type="ARBA" id="ARBA00000900"/>
    </source>
</evidence>
<dbReference type="OrthoDB" id="30774at2759"/>
<evidence type="ECO:0000256" key="4">
    <source>
        <dbReference type="ARBA" id="ARBA00004123"/>
    </source>
</evidence>
<evidence type="ECO:0000256" key="3">
    <source>
        <dbReference type="ARBA" id="ARBA00003697"/>
    </source>
</evidence>
<evidence type="ECO:0000256" key="6">
    <source>
        <dbReference type="ARBA" id="ARBA00022679"/>
    </source>
</evidence>
<comment type="catalytic activity">
    <reaction evidence="2">
        <text>[protein]-peptidylproline (omega=180) = [protein]-peptidylproline (omega=0)</text>
        <dbReference type="Rhea" id="RHEA:16237"/>
        <dbReference type="Rhea" id="RHEA-COMP:10747"/>
        <dbReference type="Rhea" id="RHEA-COMP:10748"/>
        <dbReference type="ChEBI" id="CHEBI:83833"/>
        <dbReference type="ChEBI" id="CHEBI:83834"/>
        <dbReference type="EC" id="5.2.1.8"/>
    </reaction>
</comment>
<keyword evidence="8" id="KW-0697">Rotamase</keyword>
<dbReference type="GO" id="GO:0003755">
    <property type="term" value="F:peptidyl-prolyl cis-trans isomerase activity"/>
    <property type="evidence" value="ECO:0007669"/>
    <property type="project" value="UniProtKB-KW"/>
</dbReference>
<protein>
    <submittedName>
        <fullName evidence="14">Peptidylprolyl isomerase</fullName>
    </submittedName>
</protein>
<dbReference type="Gene3D" id="2.40.100.10">
    <property type="entry name" value="Cyclophilin-like"/>
    <property type="match status" value="1"/>
</dbReference>
<feature type="coiled-coil region" evidence="11">
    <location>
        <begin position="192"/>
        <end position="223"/>
    </location>
</feature>
<evidence type="ECO:0000256" key="2">
    <source>
        <dbReference type="ARBA" id="ARBA00000971"/>
    </source>
</evidence>